<dbReference type="AlphaFoldDB" id="A0A1W1UP92"/>
<reference evidence="2" key="1">
    <citation type="submission" date="2017-04" db="EMBL/GenBank/DDBJ databases">
        <authorList>
            <person name="Varghese N."/>
            <person name="Submissions S."/>
        </authorList>
    </citation>
    <scope>NUCLEOTIDE SEQUENCE [LARGE SCALE GENOMIC DNA]</scope>
    <source>
        <strain evidence="2">DSM 23072</strain>
    </source>
</reference>
<accession>A0A1W1UP92</accession>
<organism evidence="1 2">
    <name type="scientific">Pasteurella testudinis DSM 23072</name>
    <dbReference type="NCBI Taxonomy" id="1122938"/>
    <lineage>
        <taxon>Bacteria</taxon>
        <taxon>Pseudomonadati</taxon>
        <taxon>Pseudomonadota</taxon>
        <taxon>Gammaproteobacteria</taxon>
        <taxon>Pasteurellales</taxon>
        <taxon>Pasteurellaceae</taxon>
        <taxon>Pasteurella</taxon>
    </lineage>
</organism>
<gene>
    <name evidence="1" type="ORF">SAMN05660772_02182</name>
</gene>
<evidence type="ECO:0000313" key="2">
    <source>
        <dbReference type="Proteomes" id="UP000192408"/>
    </source>
</evidence>
<dbReference type="STRING" id="1122938.SAMN05660772_02182"/>
<dbReference type="EMBL" id="FWWV01000011">
    <property type="protein sequence ID" value="SMB82948.1"/>
    <property type="molecule type" value="Genomic_DNA"/>
</dbReference>
<evidence type="ECO:0000313" key="1">
    <source>
        <dbReference type="EMBL" id="SMB82948.1"/>
    </source>
</evidence>
<name>A0A1W1UP92_9PAST</name>
<keyword evidence="2" id="KW-1185">Reference proteome</keyword>
<sequence>MDIQSRKIAFVQEFLKLQNEELISQFEALLVHEKSAADTASDLQPMSLDVFNHRINKSMAEAKNGQLTSNADLVVEIEKWL</sequence>
<dbReference type="RefSeq" id="WP_084256658.1">
    <property type="nucleotide sequence ID" value="NZ_FWWV01000011.1"/>
</dbReference>
<proteinExistence type="predicted"/>
<dbReference type="Proteomes" id="UP000192408">
    <property type="component" value="Unassembled WGS sequence"/>
</dbReference>
<protein>
    <submittedName>
        <fullName evidence="1">Uncharacterized protein</fullName>
    </submittedName>
</protein>